<dbReference type="FunCoup" id="A0A517SMT2">
    <property type="interactions" value="226"/>
</dbReference>
<dbReference type="AlphaFoldDB" id="A0A517SMT2"/>
<reference evidence="12 13" key="1">
    <citation type="submission" date="2019-02" db="EMBL/GenBank/DDBJ databases">
        <title>Deep-cultivation of Planctomycetes and their phenomic and genomic characterization uncovers novel biology.</title>
        <authorList>
            <person name="Wiegand S."/>
            <person name="Jogler M."/>
            <person name="Boedeker C."/>
            <person name="Pinto D."/>
            <person name="Vollmers J."/>
            <person name="Rivas-Marin E."/>
            <person name="Kohn T."/>
            <person name="Peeters S.H."/>
            <person name="Heuer A."/>
            <person name="Rast P."/>
            <person name="Oberbeckmann S."/>
            <person name="Bunk B."/>
            <person name="Jeske O."/>
            <person name="Meyerdierks A."/>
            <person name="Storesund J.E."/>
            <person name="Kallscheuer N."/>
            <person name="Luecker S."/>
            <person name="Lage O.M."/>
            <person name="Pohl T."/>
            <person name="Merkel B.J."/>
            <person name="Hornburger P."/>
            <person name="Mueller R.-W."/>
            <person name="Bruemmer F."/>
            <person name="Labrenz M."/>
            <person name="Spormann A.M."/>
            <person name="Op den Camp H."/>
            <person name="Overmann J."/>
            <person name="Amann R."/>
            <person name="Jetten M.S.M."/>
            <person name="Mascher T."/>
            <person name="Medema M.H."/>
            <person name="Devos D.P."/>
            <person name="Kaster A.-K."/>
            <person name="Ovreas L."/>
            <person name="Rohde M."/>
            <person name="Galperin M.Y."/>
            <person name="Jogler C."/>
        </authorList>
    </citation>
    <scope>NUCLEOTIDE SEQUENCE [LARGE SCALE GENOMIC DNA]</scope>
    <source>
        <strain evidence="12 13">Pan44</strain>
    </source>
</reference>
<dbReference type="InterPro" id="IPR027470">
    <property type="entry name" value="Cation_efflux_CTD"/>
</dbReference>
<sequence>MGQPIHLPRTTITRMHVHAHDDGHESHAAGDVGAISRRVAWALGLTASLMIVEFIGGWLSGSLALMADAGHMLSDAAALAASWWALRRSVVPATDQRTFGERRSETLAALFNGALLFLVAGGILHEAWERFSEPSQVRAGLMLAVSSIGLLANIAGLLLLHRDRKSSLNLEGAWQHVAGDAAGSLCAVAAAVGILFGGARWAILDPIASAAVSILILIGAYRLLKRTVGVLMEHAPGDIDVRQVRETIATTPGVVGVHCLHVWTISANCRAMSAHVAHAADCTPLELLHRLHERLSHAFRVEHITLQLEPPGFDGCTGHDEWCQIESDGTAAITPK</sequence>
<evidence type="ECO:0000256" key="4">
    <source>
        <dbReference type="ARBA" id="ARBA00022692"/>
    </source>
</evidence>
<dbReference type="EMBL" id="CP036271">
    <property type="protein sequence ID" value="QDT57434.1"/>
    <property type="molecule type" value="Genomic_DNA"/>
</dbReference>
<feature type="transmembrane region" description="Helical" evidence="9">
    <location>
        <begin position="140"/>
        <end position="160"/>
    </location>
</feature>
<evidence type="ECO:0000256" key="9">
    <source>
        <dbReference type="SAM" id="Phobius"/>
    </source>
</evidence>
<feature type="transmembrane region" description="Helical" evidence="9">
    <location>
        <begin position="39"/>
        <end position="59"/>
    </location>
</feature>
<dbReference type="Proteomes" id="UP000315700">
    <property type="component" value="Chromosome"/>
</dbReference>
<dbReference type="GO" id="GO:0005385">
    <property type="term" value="F:zinc ion transmembrane transporter activity"/>
    <property type="evidence" value="ECO:0007669"/>
    <property type="project" value="TreeGrafter"/>
</dbReference>
<keyword evidence="7" id="KW-0406">Ion transport</keyword>
<evidence type="ECO:0000256" key="8">
    <source>
        <dbReference type="ARBA" id="ARBA00023136"/>
    </source>
</evidence>
<dbReference type="KEGG" id="ccos:Pan44_55030"/>
<dbReference type="Pfam" id="PF01545">
    <property type="entry name" value="Cation_efflux"/>
    <property type="match status" value="1"/>
</dbReference>
<evidence type="ECO:0000313" key="12">
    <source>
        <dbReference type="EMBL" id="QDT57434.1"/>
    </source>
</evidence>
<dbReference type="OrthoDB" id="9809646at2"/>
<name>A0A517SMT2_9PLAN</name>
<organism evidence="12 13">
    <name type="scientific">Caulifigura coniformis</name>
    <dbReference type="NCBI Taxonomy" id="2527983"/>
    <lineage>
        <taxon>Bacteria</taxon>
        <taxon>Pseudomonadati</taxon>
        <taxon>Planctomycetota</taxon>
        <taxon>Planctomycetia</taxon>
        <taxon>Planctomycetales</taxon>
        <taxon>Planctomycetaceae</taxon>
        <taxon>Caulifigura</taxon>
    </lineage>
</organism>
<feature type="domain" description="Cation efflux protein cytoplasmic" evidence="11">
    <location>
        <begin position="237"/>
        <end position="310"/>
    </location>
</feature>
<dbReference type="Pfam" id="PF16916">
    <property type="entry name" value="ZT_dimer"/>
    <property type="match status" value="1"/>
</dbReference>
<evidence type="ECO:0000256" key="6">
    <source>
        <dbReference type="ARBA" id="ARBA00022989"/>
    </source>
</evidence>
<keyword evidence="5" id="KW-0862">Zinc</keyword>
<evidence type="ECO:0000256" key="2">
    <source>
        <dbReference type="ARBA" id="ARBA00008873"/>
    </source>
</evidence>
<keyword evidence="13" id="KW-1185">Reference proteome</keyword>
<evidence type="ECO:0000259" key="11">
    <source>
        <dbReference type="Pfam" id="PF16916"/>
    </source>
</evidence>
<comment type="similarity">
    <text evidence="2">Belongs to the cation diffusion facilitator (CDF) transporter (TC 2.A.4) family. SLC30A subfamily.</text>
</comment>
<keyword evidence="5" id="KW-0864">Zinc transport</keyword>
<dbReference type="NCBIfam" id="TIGR01297">
    <property type="entry name" value="CDF"/>
    <property type="match status" value="1"/>
</dbReference>
<proteinExistence type="inferred from homology"/>
<dbReference type="GO" id="GO:0005886">
    <property type="term" value="C:plasma membrane"/>
    <property type="evidence" value="ECO:0007669"/>
    <property type="project" value="TreeGrafter"/>
</dbReference>
<dbReference type="Gene3D" id="1.20.1510.10">
    <property type="entry name" value="Cation efflux protein transmembrane domain"/>
    <property type="match status" value="1"/>
</dbReference>
<feature type="domain" description="Cation efflux protein transmembrane" evidence="10">
    <location>
        <begin position="42"/>
        <end position="232"/>
    </location>
</feature>
<feature type="transmembrane region" description="Helical" evidence="9">
    <location>
        <begin position="207"/>
        <end position="224"/>
    </location>
</feature>
<evidence type="ECO:0000256" key="3">
    <source>
        <dbReference type="ARBA" id="ARBA00022448"/>
    </source>
</evidence>
<gene>
    <name evidence="12" type="primary">czcD</name>
    <name evidence="12" type="ORF">Pan44_55030</name>
</gene>
<dbReference type="InterPro" id="IPR050681">
    <property type="entry name" value="CDF/SLC30A"/>
</dbReference>
<keyword evidence="8 9" id="KW-0472">Membrane</keyword>
<evidence type="ECO:0000256" key="7">
    <source>
        <dbReference type="ARBA" id="ARBA00023065"/>
    </source>
</evidence>
<dbReference type="InterPro" id="IPR002524">
    <property type="entry name" value="Cation_efflux"/>
</dbReference>
<dbReference type="InterPro" id="IPR058533">
    <property type="entry name" value="Cation_efflux_TM"/>
</dbReference>
<comment type="subcellular location">
    <subcellularLocation>
        <location evidence="1">Membrane</location>
        <topology evidence="1">Multi-pass membrane protein</topology>
    </subcellularLocation>
</comment>
<feature type="transmembrane region" description="Helical" evidence="9">
    <location>
        <begin position="107"/>
        <end position="128"/>
    </location>
</feature>
<keyword evidence="6 9" id="KW-1133">Transmembrane helix</keyword>
<dbReference type="PANTHER" id="PTHR11562:SF17">
    <property type="entry name" value="RE54080P-RELATED"/>
    <property type="match status" value="1"/>
</dbReference>
<keyword evidence="3" id="KW-0813">Transport</keyword>
<evidence type="ECO:0000313" key="13">
    <source>
        <dbReference type="Proteomes" id="UP000315700"/>
    </source>
</evidence>
<evidence type="ECO:0000256" key="1">
    <source>
        <dbReference type="ARBA" id="ARBA00004141"/>
    </source>
</evidence>
<dbReference type="InParanoid" id="A0A517SMT2"/>
<dbReference type="SUPFAM" id="SSF160240">
    <property type="entry name" value="Cation efflux protein cytoplasmic domain-like"/>
    <property type="match status" value="1"/>
</dbReference>
<evidence type="ECO:0000256" key="5">
    <source>
        <dbReference type="ARBA" id="ARBA00022906"/>
    </source>
</evidence>
<accession>A0A517SMT2</accession>
<protein>
    <submittedName>
        <fullName evidence="12">Cadmium, cobalt and zinc/H(+)-K(+) antiporter</fullName>
    </submittedName>
</protein>
<feature type="transmembrane region" description="Helical" evidence="9">
    <location>
        <begin position="65"/>
        <end position="86"/>
    </location>
</feature>
<dbReference type="InterPro" id="IPR036837">
    <property type="entry name" value="Cation_efflux_CTD_sf"/>
</dbReference>
<feature type="transmembrane region" description="Helical" evidence="9">
    <location>
        <begin position="181"/>
        <end position="201"/>
    </location>
</feature>
<dbReference type="SUPFAM" id="SSF161111">
    <property type="entry name" value="Cation efflux protein transmembrane domain-like"/>
    <property type="match status" value="1"/>
</dbReference>
<evidence type="ECO:0000259" key="10">
    <source>
        <dbReference type="Pfam" id="PF01545"/>
    </source>
</evidence>
<dbReference type="PANTHER" id="PTHR11562">
    <property type="entry name" value="CATION EFFLUX PROTEIN/ ZINC TRANSPORTER"/>
    <property type="match status" value="1"/>
</dbReference>
<keyword evidence="4 9" id="KW-0812">Transmembrane</keyword>
<dbReference type="InterPro" id="IPR027469">
    <property type="entry name" value="Cation_efflux_TMD_sf"/>
</dbReference>